<evidence type="ECO:0000256" key="1">
    <source>
        <dbReference type="ARBA" id="ARBA00005701"/>
    </source>
</evidence>
<feature type="compositionally biased region" description="Basic and acidic residues" evidence="3">
    <location>
        <begin position="58"/>
        <end position="78"/>
    </location>
</feature>
<gene>
    <name evidence="4" type="ORF">OEZ85_004807</name>
</gene>
<protein>
    <recommendedName>
        <fullName evidence="2">Succinate dehydrogenase assembly factor 4, mitochondrial</fullName>
    </recommendedName>
</protein>
<evidence type="ECO:0000256" key="2">
    <source>
        <dbReference type="ARBA" id="ARBA00022170"/>
    </source>
</evidence>
<feature type="compositionally biased region" description="Acidic residues" evidence="3">
    <location>
        <begin position="34"/>
        <end position="43"/>
    </location>
</feature>
<name>A0ABY8UJM3_TETOB</name>
<evidence type="ECO:0000256" key="3">
    <source>
        <dbReference type="SAM" id="MobiDB-lite"/>
    </source>
</evidence>
<sequence length="78" mass="8985">MSTARRQQHQEASKTEQEVFSLLEKAKQQQQQQQEDEEEDDDLISVVNPETGEAYGPRGKEPTRYGDWEVKGRATDFA</sequence>
<dbReference type="PANTHER" id="PTHR28524:SF3">
    <property type="entry name" value="SUCCINATE DEHYDROGENASE ASSEMBLY FACTOR 4, MITOCHONDRIAL"/>
    <property type="match status" value="1"/>
</dbReference>
<dbReference type="PANTHER" id="PTHR28524">
    <property type="entry name" value="SUCCINATE DEHYDROGENASE ASSEMBLY FACTOR 4, MITOCHONDRIAL"/>
    <property type="match status" value="1"/>
</dbReference>
<proteinExistence type="inferred from homology"/>
<keyword evidence="5" id="KW-1185">Reference proteome</keyword>
<organism evidence="4 5">
    <name type="scientific">Tetradesmus obliquus</name>
    <name type="common">Green alga</name>
    <name type="synonym">Acutodesmus obliquus</name>
    <dbReference type="NCBI Taxonomy" id="3088"/>
    <lineage>
        <taxon>Eukaryota</taxon>
        <taxon>Viridiplantae</taxon>
        <taxon>Chlorophyta</taxon>
        <taxon>core chlorophytes</taxon>
        <taxon>Chlorophyceae</taxon>
        <taxon>CS clade</taxon>
        <taxon>Sphaeropleales</taxon>
        <taxon>Scenedesmaceae</taxon>
        <taxon>Tetradesmus</taxon>
    </lineage>
</organism>
<evidence type="ECO:0000313" key="4">
    <source>
        <dbReference type="EMBL" id="WIA20386.1"/>
    </source>
</evidence>
<dbReference type="Pfam" id="PF07896">
    <property type="entry name" value="DUF1674"/>
    <property type="match status" value="1"/>
</dbReference>
<dbReference type="EMBL" id="CP126219">
    <property type="protein sequence ID" value="WIA20386.1"/>
    <property type="molecule type" value="Genomic_DNA"/>
</dbReference>
<dbReference type="Proteomes" id="UP001244341">
    <property type="component" value="Chromosome 12b"/>
</dbReference>
<evidence type="ECO:0000313" key="5">
    <source>
        <dbReference type="Proteomes" id="UP001244341"/>
    </source>
</evidence>
<accession>A0ABY8UJM3</accession>
<reference evidence="4 5" key="1">
    <citation type="submission" date="2023-05" db="EMBL/GenBank/DDBJ databases">
        <title>A 100% complete, gapless, phased diploid assembly of the Scenedesmus obliquus UTEX 3031 genome.</title>
        <authorList>
            <person name="Biondi T.C."/>
            <person name="Hanschen E.R."/>
            <person name="Kwon T."/>
            <person name="Eng W."/>
            <person name="Kruse C.P.S."/>
            <person name="Koehler S.I."/>
            <person name="Kunde Y."/>
            <person name="Gleasner C.D."/>
            <person name="You Mak K.T."/>
            <person name="Polle J."/>
            <person name="Hovde B.T."/>
            <person name="Starkenburg S.R."/>
        </authorList>
    </citation>
    <scope>NUCLEOTIDE SEQUENCE [LARGE SCALE GENOMIC DNA]</scope>
    <source>
        <strain evidence="4 5">DOE0152z</strain>
    </source>
</reference>
<feature type="region of interest" description="Disordered" evidence="3">
    <location>
        <begin position="1"/>
        <end position="78"/>
    </location>
</feature>
<feature type="compositionally biased region" description="Basic and acidic residues" evidence="3">
    <location>
        <begin position="8"/>
        <end position="17"/>
    </location>
</feature>
<comment type="similarity">
    <text evidence="1">Belongs to the SDHAF4 family.</text>
</comment>
<dbReference type="InterPro" id="IPR012875">
    <property type="entry name" value="SDHF4"/>
</dbReference>